<dbReference type="InterPro" id="IPR000965">
    <property type="entry name" value="GPR_dom"/>
</dbReference>
<accession>A0A0D7V1J3</accession>
<gene>
    <name evidence="7" type="primary">proA</name>
    <name evidence="9" type="ORF">SAMN05878438_1127</name>
</gene>
<dbReference type="GO" id="GO:0005737">
    <property type="term" value="C:cytoplasm"/>
    <property type="evidence" value="ECO:0007669"/>
    <property type="project" value="UniProtKB-SubCell"/>
</dbReference>
<protein>
    <recommendedName>
        <fullName evidence="7">Gamma-glutamyl phosphate reductase</fullName>
        <shortName evidence="7">GPR</shortName>
        <ecNumber evidence="7">1.2.1.41</ecNumber>
    </recommendedName>
    <alternativeName>
        <fullName evidence="7">Glutamate-5-semialdehyde dehydrogenase</fullName>
    </alternativeName>
    <alternativeName>
        <fullName evidence="7">Glutamyl-gamma-semialdehyde dehydrogenase</fullName>
        <shortName evidence="7">GSA dehydrogenase</shortName>
    </alternativeName>
</protein>
<dbReference type="PANTHER" id="PTHR11063">
    <property type="entry name" value="GLUTAMATE SEMIALDEHYDE DEHYDROGENASE"/>
    <property type="match status" value="1"/>
</dbReference>
<dbReference type="HAMAP" id="MF_00412">
    <property type="entry name" value="ProA"/>
    <property type="match status" value="1"/>
</dbReference>
<keyword evidence="5 7" id="KW-0560">Oxidoreductase</keyword>
<dbReference type="AlphaFoldDB" id="A0A0D7V1J3"/>
<dbReference type="GeneID" id="97275906"/>
<dbReference type="Gene3D" id="3.40.605.10">
    <property type="entry name" value="Aldehyde Dehydrogenase, Chain A, domain 1"/>
    <property type="match status" value="1"/>
</dbReference>
<keyword evidence="7" id="KW-0963">Cytoplasm</keyword>
<dbReference type="InterPro" id="IPR015590">
    <property type="entry name" value="Aldehyde_DH_dom"/>
</dbReference>
<feature type="domain" description="Aldehyde dehydrogenase" evidence="8">
    <location>
        <begin position="21"/>
        <end position="304"/>
    </location>
</feature>
<dbReference type="PROSITE" id="PS01223">
    <property type="entry name" value="PROA"/>
    <property type="match status" value="1"/>
</dbReference>
<dbReference type="SUPFAM" id="SSF53720">
    <property type="entry name" value="ALDH-like"/>
    <property type="match status" value="1"/>
</dbReference>
<evidence type="ECO:0000256" key="1">
    <source>
        <dbReference type="ARBA" id="ARBA00004985"/>
    </source>
</evidence>
<dbReference type="InterPro" id="IPR016161">
    <property type="entry name" value="Ald_DH/histidinol_DH"/>
</dbReference>
<dbReference type="GO" id="GO:0004350">
    <property type="term" value="F:glutamate-5-semialdehyde dehydrogenase activity"/>
    <property type="evidence" value="ECO:0007669"/>
    <property type="project" value="UniProtKB-UniRule"/>
</dbReference>
<name>A0A0D7V1J3_9GAMM</name>
<dbReference type="InterPro" id="IPR020593">
    <property type="entry name" value="G-glutamylP_reductase_CS"/>
</dbReference>
<dbReference type="InterPro" id="IPR016163">
    <property type="entry name" value="Ald_DH_C"/>
</dbReference>
<dbReference type="PANTHER" id="PTHR11063:SF8">
    <property type="entry name" value="DELTA-1-PYRROLINE-5-CARBOXYLATE SYNTHASE"/>
    <property type="match status" value="1"/>
</dbReference>
<dbReference type="Pfam" id="PF00171">
    <property type="entry name" value="Aldedh"/>
    <property type="match status" value="1"/>
</dbReference>
<dbReference type="NCBIfam" id="NF001221">
    <property type="entry name" value="PRK00197.1"/>
    <property type="match status" value="1"/>
</dbReference>
<evidence type="ECO:0000256" key="2">
    <source>
        <dbReference type="ARBA" id="ARBA00022605"/>
    </source>
</evidence>
<evidence type="ECO:0000259" key="8">
    <source>
        <dbReference type="Pfam" id="PF00171"/>
    </source>
</evidence>
<dbReference type="InterPro" id="IPR012134">
    <property type="entry name" value="Glu-5-SA_DH"/>
</dbReference>
<comment type="subcellular location">
    <subcellularLocation>
        <location evidence="7">Cytoplasm</location>
    </subcellularLocation>
</comment>
<dbReference type="Proteomes" id="UP000185024">
    <property type="component" value="Unassembled WGS sequence"/>
</dbReference>
<proteinExistence type="inferred from homology"/>
<dbReference type="OrthoDB" id="9809970at2"/>
<keyword evidence="2 7" id="KW-0028">Amino-acid biosynthesis</keyword>
<dbReference type="NCBIfam" id="TIGR00407">
    <property type="entry name" value="proA"/>
    <property type="match status" value="1"/>
</dbReference>
<dbReference type="InterPro" id="IPR016162">
    <property type="entry name" value="Ald_DH_N"/>
</dbReference>
<reference evidence="9 10" key="1">
    <citation type="submission" date="2016-11" db="EMBL/GenBank/DDBJ databases">
        <authorList>
            <person name="Jaros S."/>
            <person name="Januszkiewicz K."/>
            <person name="Wedrychowicz H."/>
        </authorList>
    </citation>
    <scope>NUCLEOTIDE SEQUENCE [LARGE SCALE GENOMIC DNA]</scope>
    <source>
        <strain evidence="9 10">ACAM 239</strain>
    </source>
</reference>
<dbReference type="FunFam" id="3.40.309.10:FF:000006">
    <property type="entry name" value="Gamma-glutamyl phosphate reductase"/>
    <property type="match status" value="1"/>
</dbReference>
<evidence type="ECO:0000313" key="9">
    <source>
        <dbReference type="EMBL" id="SIN63136.1"/>
    </source>
</evidence>
<evidence type="ECO:0000256" key="5">
    <source>
        <dbReference type="ARBA" id="ARBA00023002"/>
    </source>
</evidence>
<dbReference type="PIRSF" id="PIRSF000151">
    <property type="entry name" value="GPR"/>
    <property type="match status" value="1"/>
</dbReference>
<dbReference type="GO" id="GO:0050661">
    <property type="term" value="F:NADP binding"/>
    <property type="evidence" value="ECO:0007669"/>
    <property type="project" value="InterPro"/>
</dbReference>
<dbReference type="EMBL" id="FSQX01000001">
    <property type="protein sequence ID" value="SIN63136.1"/>
    <property type="molecule type" value="Genomic_DNA"/>
</dbReference>
<organism evidence="9 10">
    <name type="scientific">Vreelandella aquamarina</name>
    <dbReference type="NCBI Taxonomy" id="77097"/>
    <lineage>
        <taxon>Bacteria</taxon>
        <taxon>Pseudomonadati</taxon>
        <taxon>Pseudomonadota</taxon>
        <taxon>Gammaproteobacteria</taxon>
        <taxon>Oceanospirillales</taxon>
        <taxon>Halomonadaceae</taxon>
        <taxon>Vreelandella</taxon>
    </lineage>
</organism>
<keyword evidence="3 7" id="KW-0641">Proline biosynthesis</keyword>
<evidence type="ECO:0000313" key="10">
    <source>
        <dbReference type="Proteomes" id="UP000185024"/>
    </source>
</evidence>
<dbReference type="Gene3D" id="3.40.309.10">
    <property type="entry name" value="Aldehyde Dehydrogenase, Chain A, domain 2"/>
    <property type="match status" value="1"/>
</dbReference>
<evidence type="ECO:0000256" key="6">
    <source>
        <dbReference type="ARBA" id="ARBA00049024"/>
    </source>
</evidence>
<dbReference type="GO" id="GO:0055129">
    <property type="term" value="P:L-proline biosynthetic process"/>
    <property type="evidence" value="ECO:0007669"/>
    <property type="project" value="UniProtKB-UniRule"/>
</dbReference>
<comment type="pathway">
    <text evidence="1 7">Amino-acid biosynthesis; L-proline biosynthesis; L-glutamate 5-semialdehyde from L-glutamate: step 2/2.</text>
</comment>
<dbReference type="PATRIC" id="fig|29570.3.peg.148"/>
<sequence length="435" mass="46471">MRGSDAFQEDAQHHLAAGDVPAYMQALGQGARAAASALRRANTHIKNQALEAMAQRVAAARNDILQANAEDMQRGRDNGLDNALLDRLALNDQRIDAMIEGLRQVAALPDPVGEIDGMSYRPSGIQVGKMRVPLGVIGIIYESRPNVTIEAASLCLKSGNACVLRGGSEASASNAALSRCLQAGLADAGLPAGSVQVVATTDRAAVGEMISMPAYIDVIIPRGGKSLIERISREAKVPVIKHLDGVCHVYIDTTADPAKALAIAVNAKTHRYGTCNTMETLLVDAPVADILLPELARAYAEHQVELRGCERTRALLPQATLATEDDWHAEYLAPILAIKVVDGMEEAIEHIERYGSHHTDAIVTQDYSLARRFMAEVDSSSVIVNASTRFADGFEYGLGAEIGISTDKLHARGPVGLEGLTTQKYIVLGDGQVRQ</sequence>
<dbReference type="EC" id="1.2.1.41" evidence="7"/>
<comment type="catalytic activity">
    <reaction evidence="6 7">
        <text>L-glutamate 5-semialdehyde + phosphate + NADP(+) = L-glutamyl 5-phosphate + NADPH + H(+)</text>
        <dbReference type="Rhea" id="RHEA:19541"/>
        <dbReference type="ChEBI" id="CHEBI:15378"/>
        <dbReference type="ChEBI" id="CHEBI:43474"/>
        <dbReference type="ChEBI" id="CHEBI:57783"/>
        <dbReference type="ChEBI" id="CHEBI:58066"/>
        <dbReference type="ChEBI" id="CHEBI:58274"/>
        <dbReference type="ChEBI" id="CHEBI:58349"/>
        <dbReference type="EC" id="1.2.1.41"/>
    </reaction>
</comment>
<evidence type="ECO:0000256" key="4">
    <source>
        <dbReference type="ARBA" id="ARBA00022857"/>
    </source>
</evidence>
<comment type="similarity">
    <text evidence="7">Belongs to the gamma-glutamyl phosphate reductase family.</text>
</comment>
<dbReference type="CDD" id="cd07079">
    <property type="entry name" value="ALDH_F18-19_ProA-GPR"/>
    <property type="match status" value="1"/>
</dbReference>
<dbReference type="RefSeq" id="WP_044628088.1">
    <property type="nucleotide sequence ID" value="NZ_BJOI01000008.1"/>
</dbReference>
<dbReference type="UniPathway" id="UPA00098">
    <property type="reaction ID" value="UER00360"/>
</dbReference>
<keyword evidence="4 7" id="KW-0521">NADP</keyword>
<evidence type="ECO:0000256" key="7">
    <source>
        <dbReference type="HAMAP-Rule" id="MF_00412"/>
    </source>
</evidence>
<comment type="function">
    <text evidence="7">Catalyzes the NADPH-dependent reduction of L-glutamate 5-phosphate into L-glutamate 5-semialdehyde and phosphate. The product spontaneously undergoes cyclization to form 1-pyrroline-5-carboxylate.</text>
</comment>
<evidence type="ECO:0000256" key="3">
    <source>
        <dbReference type="ARBA" id="ARBA00022650"/>
    </source>
</evidence>